<feature type="disulfide bond" evidence="1">
    <location>
        <begin position="106"/>
        <end position="123"/>
    </location>
</feature>
<dbReference type="Pfam" id="PF00008">
    <property type="entry name" value="EGF"/>
    <property type="match status" value="1"/>
</dbReference>
<dbReference type="Pfam" id="PF00047">
    <property type="entry name" value="ig"/>
    <property type="match status" value="1"/>
</dbReference>
<feature type="disulfide bond" evidence="1">
    <location>
        <begin position="125"/>
        <end position="134"/>
    </location>
</feature>
<dbReference type="SUPFAM" id="SSF48726">
    <property type="entry name" value="Immunoglobulin"/>
    <property type="match status" value="1"/>
</dbReference>
<evidence type="ECO:0000313" key="4">
    <source>
        <dbReference type="EMBL" id="RLU22516.1"/>
    </source>
</evidence>
<dbReference type="EMBL" id="QOIP01000005">
    <property type="protein sequence ID" value="RLU22516.1"/>
    <property type="molecule type" value="Genomic_DNA"/>
</dbReference>
<evidence type="ECO:0000256" key="1">
    <source>
        <dbReference type="PROSITE-ProRule" id="PRU00076"/>
    </source>
</evidence>
<dbReference type="PROSITE" id="PS00022">
    <property type="entry name" value="EGF_1"/>
    <property type="match status" value="1"/>
</dbReference>
<evidence type="ECO:0000313" key="5">
    <source>
        <dbReference type="Proteomes" id="UP000279307"/>
    </source>
</evidence>
<keyword evidence="1" id="KW-1015">Disulfide bond</keyword>
<keyword evidence="1" id="KW-0245">EGF-like domain</keyword>
<dbReference type="InterPro" id="IPR013783">
    <property type="entry name" value="Ig-like_fold"/>
</dbReference>
<dbReference type="PROSITE" id="PS01186">
    <property type="entry name" value="EGF_2"/>
    <property type="match status" value="1"/>
</dbReference>
<dbReference type="PROSITE" id="PS50026">
    <property type="entry name" value="EGF_3"/>
    <property type="match status" value="1"/>
</dbReference>
<feature type="compositionally biased region" description="Basic and acidic residues" evidence="2">
    <location>
        <begin position="1"/>
        <end position="35"/>
    </location>
</feature>
<dbReference type="InterPro" id="IPR013151">
    <property type="entry name" value="Immunoglobulin_dom"/>
</dbReference>
<protein>
    <recommendedName>
        <fullName evidence="3">EGF-like domain-containing protein</fullName>
    </recommendedName>
</protein>
<dbReference type="InterPro" id="IPR036179">
    <property type="entry name" value="Ig-like_dom_sf"/>
</dbReference>
<dbReference type="CDD" id="cd00054">
    <property type="entry name" value="EGF_CA"/>
    <property type="match status" value="1"/>
</dbReference>
<sequence>MLSRGEDARRKEDEHAKRRGAETGTRKEKMTEKAKERKRRRRSKVVISSAKPEDSGRYECVAESTSGHRASLAAQLLVAHDTRIPETTTAAWPRQEQPCPIAGDFCMNGGTCLFFETVGEPACRCAEGFTGLRCETKDVSSTGSVYNRRRAPFSCKLGLSTSYYC</sequence>
<dbReference type="Proteomes" id="UP000279307">
    <property type="component" value="Chromosome 5"/>
</dbReference>
<evidence type="ECO:0000259" key="3">
    <source>
        <dbReference type="PROSITE" id="PS50026"/>
    </source>
</evidence>
<feature type="domain" description="EGF-like" evidence="3">
    <location>
        <begin position="95"/>
        <end position="135"/>
    </location>
</feature>
<dbReference type="OrthoDB" id="6133584at2759"/>
<reference evidence="4 5" key="1">
    <citation type="journal article" date="2018" name="Genome Res.">
        <title>The genomic architecture and molecular evolution of ant odorant receptors.</title>
        <authorList>
            <person name="McKenzie S.K."/>
            <person name="Kronauer D.J.C."/>
        </authorList>
    </citation>
    <scope>NUCLEOTIDE SEQUENCE [LARGE SCALE GENOMIC DNA]</scope>
    <source>
        <strain evidence="4">Clonal line C1</strain>
    </source>
</reference>
<organism evidence="4 5">
    <name type="scientific">Ooceraea biroi</name>
    <name type="common">Clonal raider ant</name>
    <name type="synonym">Cerapachys biroi</name>
    <dbReference type="NCBI Taxonomy" id="2015173"/>
    <lineage>
        <taxon>Eukaryota</taxon>
        <taxon>Metazoa</taxon>
        <taxon>Ecdysozoa</taxon>
        <taxon>Arthropoda</taxon>
        <taxon>Hexapoda</taxon>
        <taxon>Insecta</taxon>
        <taxon>Pterygota</taxon>
        <taxon>Neoptera</taxon>
        <taxon>Endopterygota</taxon>
        <taxon>Hymenoptera</taxon>
        <taxon>Apocrita</taxon>
        <taxon>Aculeata</taxon>
        <taxon>Formicoidea</taxon>
        <taxon>Formicidae</taxon>
        <taxon>Dorylinae</taxon>
        <taxon>Ooceraea</taxon>
    </lineage>
</organism>
<proteinExistence type="predicted"/>
<evidence type="ECO:0000256" key="2">
    <source>
        <dbReference type="SAM" id="MobiDB-lite"/>
    </source>
</evidence>
<dbReference type="Gene3D" id="2.10.25.10">
    <property type="entry name" value="Laminin"/>
    <property type="match status" value="1"/>
</dbReference>
<dbReference type="SUPFAM" id="SSF57196">
    <property type="entry name" value="EGF/Laminin"/>
    <property type="match status" value="1"/>
</dbReference>
<dbReference type="SMART" id="SM00181">
    <property type="entry name" value="EGF"/>
    <property type="match status" value="1"/>
</dbReference>
<comment type="caution">
    <text evidence="1">Lacks conserved residue(s) required for the propagation of feature annotation.</text>
</comment>
<accession>A0A3L8DQG1</accession>
<dbReference type="Gene3D" id="2.60.40.10">
    <property type="entry name" value="Immunoglobulins"/>
    <property type="match status" value="1"/>
</dbReference>
<feature type="region of interest" description="Disordered" evidence="2">
    <location>
        <begin position="1"/>
        <end position="51"/>
    </location>
</feature>
<dbReference type="InterPro" id="IPR000742">
    <property type="entry name" value="EGF"/>
</dbReference>
<comment type="caution">
    <text evidence="4">The sequence shown here is derived from an EMBL/GenBank/DDBJ whole genome shotgun (WGS) entry which is preliminary data.</text>
</comment>
<gene>
    <name evidence="4" type="ORF">DMN91_004794</name>
</gene>
<name>A0A3L8DQG1_OOCBI</name>
<dbReference type="AlphaFoldDB" id="A0A3L8DQG1"/>